<organism evidence="1">
    <name type="scientific">Myoviridae sp. ct9dX1</name>
    <dbReference type="NCBI Taxonomy" id="2827665"/>
    <lineage>
        <taxon>Viruses</taxon>
        <taxon>Duplodnaviria</taxon>
        <taxon>Heunggongvirae</taxon>
        <taxon>Uroviricota</taxon>
        <taxon>Caudoviricetes</taxon>
    </lineage>
</organism>
<evidence type="ECO:0000313" key="1">
    <source>
        <dbReference type="EMBL" id="DAF63096.1"/>
    </source>
</evidence>
<protein>
    <submittedName>
        <fullName evidence="1">Uncharacterized protein</fullName>
    </submittedName>
</protein>
<proteinExistence type="predicted"/>
<reference evidence="1" key="1">
    <citation type="journal article" date="2021" name="Proc. Natl. Acad. Sci. U.S.A.">
        <title>A Catalog of Tens of Thousands of Viruses from Human Metagenomes Reveals Hidden Associations with Chronic Diseases.</title>
        <authorList>
            <person name="Tisza M.J."/>
            <person name="Buck C.B."/>
        </authorList>
    </citation>
    <scope>NUCLEOTIDE SEQUENCE</scope>
    <source>
        <strain evidence="1">Ct9dX1</strain>
    </source>
</reference>
<dbReference type="EMBL" id="BK032832">
    <property type="protein sequence ID" value="DAF63096.1"/>
    <property type="molecule type" value="Genomic_DNA"/>
</dbReference>
<name>A0A8S5TIY2_9CAUD</name>
<accession>A0A8S5TIY2</accession>
<sequence length="51" mass="5776">MKTTTDAINHSNMPKAIIRAKKFSIKSRPLYNYYNIFAGRRAIMAGKLSGE</sequence>